<dbReference type="PANTHER" id="PTHR43003:SF5">
    <property type="entry name" value="DNA-3-METHYLADENINE GLYCOSYLASE"/>
    <property type="match status" value="1"/>
</dbReference>
<protein>
    <submittedName>
        <fullName evidence="6">DNA-3-methyladenine glycosylase II</fullName>
        <ecNumber evidence="6">3.2.2.21</ecNumber>
    </submittedName>
</protein>
<accession>A0ABY8ENB1</accession>
<dbReference type="Proteomes" id="UP000818624">
    <property type="component" value="Chromosome 1"/>
</dbReference>
<evidence type="ECO:0000313" key="7">
    <source>
        <dbReference type="Proteomes" id="UP000818624"/>
    </source>
</evidence>
<proteinExistence type="predicted"/>
<keyword evidence="7" id="KW-1185">Reference proteome</keyword>
<dbReference type="InterPro" id="IPR051912">
    <property type="entry name" value="Alkylbase_DNA_Glycosylase/TA"/>
</dbReference>
<name>A0ABY8ENB1_MALFU</name>
<dbReference type="Pfam" id="PF00227">
    <property type="entry name" value="Proteasome"/>
    <property type="match status" value="1"/>
</dbReference>
<dbReference type="SUPFAM" id="SSF48150">
    <property type="entry name" value="DNA-glycosylase"/>
    <property type="match status" value="1"/>
</dbReference>
<evidence type="ECO:0000256" key="1">
    <source>
        <dbReference type="ARBA" id="ARBA00022763"/>
    </source>
</evidence>
<dbReference type="SMART" id="SM00478">
    <property type="entry name" value="ENDO3c"/>
    <property type="match status" value="1"/>
</dbReference>
<dbReference type="GO" id="GO:0003905">
    <property type="term" value="F:alkylbase DNA N-glycosylase activity"/>
    <property type="evidence" value="ECO:0007669"/>
    <property type="project" value="UniProtKB-EC"/>
</dbReference>
<dbReference type="InterPro" id="IPR011257">
    <property type="entry name" value="DNA_glycosylase"/>
</dbReference>
<dbReference type="PANTHER" id="PTHR43003">
    <property type="entry name" value="DNA-3-METHYLADENINE GLYCOSYLASE"/>
    <property type="match status" value="1"/>
</dbReference>
<dbReference type="Gene3D" id="3.60.20.10">
    <property type="entry name" value="Glutamine Phosphoribosylpyrophosphate, subunit 1, domain 1"/>
    <property type="match status" value="1"/>
</dbReference>
<evidence type="ECO:0000256" key="3">
    <source>
        <dbReference type="SAM" id="MobiDB-lite"/>
    </source>
</evidence>
<keyword evidence="6" id="KW-0326">Glycosidase</keyword>
<dbReference type="InterPro" id="IPR001353">
    <property type="entry name" value="Proteasome_sua/b"/>
</dbReference>
<dbReference type="Gene3D" id="1.10.340.30">
    <property type="entry name" value="Hypothetical protein, domain 2"/>
    <property type="match status" value="1"/>
</dbReference>
<dbReference type="EMBL" id="CP046234">
    <property type="protein sequence ID" value="WFD47032.1"/>
    <property type="molecule type" value="Genomic_DNA"/>
</dbReference>
<feature type="compositionally biased region" description="Low complexity" evidence="3">
    <location>
        <begin position="157"/>
        <end position="184"/>
    </location>
</feature>
<dbReference type="SMART" id="SM00278">
    <property type="entry name" value="HhH1"/>
    <property type="match status" value="1"/>
</dbReference>
<dbReference type="SUPFAM" id="SSF56235">
    <property type="entry name" value="N-terminal nucleophile aminohydrolases (Ntn hydrolases)"/>
    <property type="match status" value="1"/>
</dbReference>
<dbReference type="CDD" id="cd00056">
    <property type="entry name" value="ENDO3c"/>
    <property type="match status" value="1"/>
</dbReference>
<organism evidence="6 7">
    <name type="scientific">Malassezia furfur</name>
    <name type="common">Pityriasis versicolor infection agent</name>
    <name type="synonym">Pityrosporum furfur</name>
    <dbReference type="NCBI Taxonomy" id="55194"/>
    <lineage>
        <taxon>Eukaryota</taxon>
        <taxon>Fungi</taxon>
        <taxon>Dikarya</taxon>
        <taxon>Basidiomycota</taxon>
        <taxon>Ustilaginomycotina</taxon>
        <taxon>Malasseziomycetes</taxon>
        <taxon>Malasseziales</taxon>
        <taxon>Malasseziaceae</taxon>
        <taxon>Malassezia</taxon>
    </lineage>
</organism>
<dbReference type="Pfam" id="PF00730">
    <property type="entry name" value="HhH-GPD"/>
    <property type="match status" value="1"/>
</dbReference>
<feature type="domain" description="Helix-hairpin-helix DNA-binding motif class 1" evidence="4">
    <location>
        <begin position="482"/>
        <end position="501"/>
    </location>
</feature>
<dbReference type="InterPro" id="IPR003583">
    <property type="entry name" value="Hlx-hairpin-Hlx_DNA-bd_motif"/>
</dbReference>
<dbReference type="EC" id="3.2.2.21" evidence="6"/>
<feature type="region of interest" description="Disordered" evidence="3">
    <location>
        <begin position="154"/>
        <end position="252"/>
    </location>
</feature>
<sequence length="612" mass="67239">MDVHRLEKVGTNVVVGASGDMSDWQNIKRMLAKTIAEERHAGDGHALTPPQVYAYLARTMYERRSKMDPLWNALVLGGFDAATGKPFLGYVDLLGTTYENSTIATGFGLHLAVPMLRKAVEGREDTLTEDEARKIMEECMRVLFYRDARSLNRVRVPPTDRSSKSPRSPRTASTSATRTASRPSGALPRACAGTVHRHSRLASDATHRTRPPGAKRGVAAQTSTWDAMPPTPSTRRTPFPSMVGTKSSVSVRRSQRLGNGAKAAAVAAGAKPPAHPEPPVALPVAKRAKVAHAAAAVRAAAPAARATHIAAAKDELPPLLHPDDVLHRTTLQQPQLTFDLQEAKAYLCARDPRFVSLFAQMDLKTYEELRDGEVKELNLFRVLVTSILGQQISWLAARSILYKFCRVFAPHLDEKPDFATLNRDKLPFPTPHVVLDASDEQLRSAGLSGAKINYVRDIARRFADGRLDVRRIVRLSHDECIAELTQVKGVGRWTAEMLLMFALRSPNVLPVGDLGVQRGMVHFYMSGPQGPRISEHKRKAEVDAAPLPADVDASALPLPSTHLDMAALRSRANGNKTKKKMYLDPHEMEELAAPWAPYRSVACMFLWSLIGD</sequence>
<keyword evidence="2" id="KW-0234">DNA repair</keyword>
<dbReference type="InterPro" id="IPR029055">
    <property type="entry name" value="Ntn_hydrolases_N"/>
</dbReference>
<evidence type="ECO:0000256" key="2">
    <source>
        <dbReference type="ARBA" id="ARBA00023204"/>
    </source>
</evidence>
<dbReference type="Gene3D" id="1.10.1670.40">
    <property type="match status" value="2"/>
</dbReference>
<reference evidence="6 7" key="1">
    <citation type="journal article" date="2020" name="Elife">
        <title>Loss of centromere function drives karyotype evolution in closely related Malassezia species.</title>
        <authorList>
            <person name="Sankaranarayanan S.R."/>
            <person name="Ianiri G."/>
            <person name="Coelho M.A."/>
            <person name="Reza M.H."/>
            <person name="Thimmappa B.C."/>
            <person name="Ganguly P."/>
            <person name="Vadnala R.N."/>
            <person name="Sun S."/>
            <person name="Siddharthan R."/>
            <person name="Tellgren-Roth C."/>
            <person name="Dawson T.L."/>
            <person name="Heitman J."/>
            <person name="Sanyal K."/>
        </authorList>
    </citation>
    <scope>NUCLEOTIDE SEQUENCE [LARGE SCALE GENOMIC DNA]</scope>
    <source>
        <strain evidence="6">CBS14141</strain>
    </source>
</reference>
<evidence type="ECO:0000259" key="5">
    <source>
        <dbReference type="SMART" id="SM00478"/>
    </source>
</evidence>
<evidence type="ECO:0000259" key="4">
    <source>
        <dbReference type="SMART" id="SM00278"/>
    </source>
</evidence>
<keyword evidence="6" id="KW-0378">Hydrolase</keyword>
<gene>
    <name evidence="6" type="ORF">GLX27_001678</name>
</gene>
<feature type="domain" description="HhH-GPD" evidence="5">
    <location>
        <begin position="388"/>
        <end position="561"/>
    </location>
</feature>
<evidence type="ECO:0000313" key="6">
    <source>
        <dbReference type="EMBL" id="WFD47032.1"/>
    </source>
</evidence>
<dbReference type="InterPro" id="IPR003265">
    <property type="entry name" value="HhH-GPD_domain"/>
</dbReference>
<keyword evidence="1" id="KW-0227">DNA damage</keyword>